<gene>
    <name evidence="7" type="ORF">GFH48_28615</name>
</gene>
<dbReference type="SUPFAM" id="SSF46689">
    <property type="entry name" value="Homeodomain-like"/>
    <property type="match status" value="1"/>
</dbReference>
<dbReference type="InterPro" id="IPR001647">
    <property type="entry name" value="HTH_TetR"/>
</dbReference>
<dbReference type="InterPro" id="IPR011075">
    <property type="entry name" value="TetR_C"/>
</dbReference>
<feature type="region of interest" description="Disordered" evidence="5">
    <location>
        <begin position="1"/>
        <end position="44"/>
    </location>
</feature>
<proteinExistence type="predicted"/>
<evidence type="ECO:0000259" key="6">
    <source>
        <dbReference type="PROSITE" id="PS50977"/>
    </source>
</evidence>
<dbReference type="SUPFAM" id="SSF48498">
    <property type="entry name" value="Tetracyclin repressor-like, C-terminal domain"/>
    <property type="match status" value="1"/>
</dbReference>
<dbReference type="PANTHER" id="PTHR30055">
    <property type="entry name" value="HTH-TYPE TRANSCRIPTIONAL REGULATOR RUTR"/>
    <property type="match status" value="1"/>
</dbReference>
<dbReference type="Gene3D" id="1.10.357.10">
    <property type="entry name" value="Tetracycline Repressor, domain 2"/>
    <property type="match status" value="1"/>
</dbReference>
<dbReference type="PANTHER" id="PTHR30055:SF148">
    <property type="entry name" value="TETR-FAMILY TRANSCRIPTIONAL REGULATOR"/>
    <property type="match status" value="1"/>
</dbReference>
<name>A0A5Q0LJF4_9ACTN</name>
<reference evidence="7 8" key="1">
    <citation type="submission" date="2019-10" db="EMBL/GenBank/DDBJ databases">
        <title>A novel species.</title>
        <authorList>
            <person name="Gao J."/>
        </authorList>
    </citation>
    <scope>NUCLEOTIDE SEQUENCE [LARGE SCALE GENOMIC DNA]</scope>
    <source>
        <strain evidence="7 8">QMT-28</strain>
    </source>
</reference>
<evidence type="ECO:0000313" key="7">
    <source>
        <dbReference type="EMBL" id="QFZ76696.1"/>
    </source>
</evidence>
<organism evidence="7 8">
    <name type="scientific">Streptomyces fagopyri</name>
    <dbReference type="NCBI Taxonomy" id="2662397"/>
    <lineage>
        <taxon>Bacteria</taxon>
        <taxon>Bacillati</taxon>
        <taxon>Actinomycetota</taxon>
        <taxon>Actinomycetes</taxon>
        <taxon>Kitasatosporales</taxon>
        <taxon>Streptomycetaceae</taxon>
        <taxon>Streptomyces</taxon>
    </lineage>
</organism>
<dbReference type="InterPro" id="IPR009057">
    <property type="entry name" value="Homeodomain-like_sf"/>
</dbReference>
<dbReference type="AlphaFoldDB" id="A0A5Q0LJF4"/>
<evidence type="ECO:0000256" key="2">
    <source>
        <dbReference type="ARBA" id="ARBA00023125"/>
    </source>
</evidence>
<evidence type="ECO:0000256" key="3">
    <source>
        <dbReference type="ARBA" id="ARBA00023163"/>
    </source>
</evidence>
<dbReference type="EMBL" id="CP045643">
    <property type="protein sequence ID" value="QFZ76696.1"/>
    <property type="molecule type" value="Genomic_DNA"/>
</dbReference>
<dbReference type="RefSeq" id="WP_153290916.1">
    <property type="nucleotide sequence ID" value="NZ_CP045643.1"/>
</dbReference>
<feature type="compositionally biased region" description="Pro residues" evidence="5">
    <location>
        <begin position="1"/>
        <end position="27"/>
    </location>
</feature>
<evidence type="ECO:0000256" key="4">
    <source>
        <dbReference type="PROSITE-ProRule" id="PRU00335"/>
    </source>
</evidence>
<dbReference type="Proteomes" id="UP000326179">
    <property type="component" value="Chromosome"/>
</dbReference>
<evidence type="ECO:0000256" key="5">
    <source>
        <dbReference type="SAM" id="MobiDB-lite"/>
    </source>
</evidence>
<dbReference type="GO" id="GO:0000976">
    <property type="term" value="F:transcription cis-regulatory region binding"/>
    <property type="evidence" value="ECO:0007669"/>
    <property type="project" value="TreeGrafter"/>
</dbReference>
<keyword evidence="2 4" id="KW-0238">DNA-binding</keyword>
<evidence type="ECO:0000313" key="8">
    <source>
        <dbReference type="Proteomes" id="UP000326179"/>
    </source>
</evidence>
<feature type="DNA-binding region" description="H-T-H motif" evidence="4">
    <location>
        <begin position="65"/>
        <end position="84"/>
    </location>
</feature>
<accession>A0A5Q0LJF4</accession>
<feature type="domain" description="HTH tetR-type" evidence="6">
    <location>
        <begin position="42"/>
        <end position="102"/>
    </location>
</feature>
<dbReference type="Pfam" id="PF00440">
    <property type="entry name" value="TetR_N"/>
    <property type="match status" value="1"/>
</dbReference>
<dbReference type="PROSITE" id="PS50977">
    <property type="entry name" value="HTH_TETR_2"/>
    <property type="match status" value="1"/>
</dbReference>
<dbReference type="InterPro" id="IPR050109">
    <property type="entry name" value="HTH-type_TetR-like_transc_reg"/>
</dbReference>
<dbReference type="InterPro" id="IPR036271">
    <property type="entry name" value="Tet_transcr_reg_TetR-rel_C_sf"/>
</dbReference>
<dbReference type="Gene3D" id="1.10.10.60">
    <property type="entry name" value="Homeodomain-like"/>
    <property type="match status" value="1"/>
</dbReference>
<keyword evidence="3" id="KW-0804">Transcription</keyword>
<protein>
    <submittedName>
        <fullName evidence="7">TetR family transcriptional regulator</fullName>
    </submittedName>
</protein>
<keyword evidence="1" id="KW-0805">Transcription regulation</keyword>
<dbReference type="Pfam" id="PF16859">
    <property type="entry name" value="TetR_C_11"/>
    <property type="match status" value="1"/>
</dbReference>
<keyword evidence="8" id="KW-1185">Reference proteome</keyword>
<dbReference type="GO" id="GO:0003700">
    <property type="term" value="F:DNA-binding transcription factor activity"/>
    <property type="evidence" value="ECO:0007669"/>
    <property type="project" value="TreeGrafter"/>
</dbReference>
<sequence length="233" mass="25205">MAPTSPPPPEPSRPSPRPSPPPAPQAAPPAAKSAPDSSRRSEKSRRAIFDAALALVGEVGYPRTTIEGVAARAGVGKQTIYRWWPSKAAVLLDAFMDLAERAAREAGQESYEIPDTGDLAADLKQVLRATVDELLNPAFEIPSRALAAEGLVNEPLGAEFVTKLLEPQLQLYVKRLRSAQDGGELRPDLDPRIALELFVSPLAQRWLQRTGPISYAYTDTLVDYALYGLAPRG</sequence>
<evidence type="ECO:0000256" key="1">
    <source>
        <dbReference type="ARBA" id="ARBA00023015"/>
    </source>
</evidence>
<dbReference type="KEGG" id="sfy:GFH48_28615"/>
<dbReference type="PRINTS" id="PR00455">
    <property type="entry name" value="HTHTETR"/>
</dbReference>